<dbReference type="InterPro" id="IPR055872">
    <property type="entry name" value="DUF7449"/>
</dbReference>
<evidence type="ECO:0000313" key="3">
    <source>
        <dbReference type="Proteomes" id="UP000030225"/>
    </source>
</evidence>
<dbReference type="Pfam" id="PF24242">
    <property type="entry name" value="DUF7449"/>
    <property type="match status" value="1"/>
</dbReference>
<evidence type="ECO:0000313" key="2">
    <source>
        <dbReference type="EMBL" id="CEF89618.1"/>
    </source>
</evidence>
<reference evidence="3" key="1">
    <citation type="journal article" date="2015" name="PLoS ONE">
        <title>Investigation of a Large Collection of Pseudomonas aeruginosa Bacteriophages Collected from a Single Environmental Source in Abidjan, Cote d'Ivoire.</title>
        <authorList>
            <person name="Essoh C."/>
            <person name="Latino L."/>
            <person name="Midoux C."/>
            <person name="Blouin Y."/>
            <person name="Loukou G."/>
            <person name="Nguetta S.P."/>
            <person name="Lathro S."/>
            <person name="Cablanmian A."/>
            <person name="Kouassi A.K."/>
            <person name="Vergnaud G."/>
            <person name="Pourcel C."/>
        </authorList>
    </citation>
    <scope>NUCLEOTIDE SEQUENCE [LARGE SCALE GENOMIC DNA]</scope>
</reference>
<proteinExistence type="predicted"/>
<accession>A0A0A1IUK5</accession>
<organism evidence="2 3">
    <name type="scientific">Pseudomonas phage vB_PaeM_PAO1_Ab17</name>
    <dbReference type="NCBI Taxonomy" id="1548904"/>
    <lineage>
        <taxon>Viruses</taxon>
        <taxon>Duplodnaviria</taxon>
        <taxon>Heunggongvirae</taxon>
        <taxon>Uroviricota</taxon>
        <taxon>Caudoviricetes</taxon>
        <taxon>Vandenendeviridae</taxon>
        <taxon>Nankokuvirus</taxon>
        <taxon>Nankokuvirus Ab03</taxon>
    </lineage>
</organism>
<evidence type="ECO:0000259" key="1">
    <source>
        <dbReference type="Pfam" id="PF24242"/>
    </source>
</evidence>
<protein>
    <recommendedName>
        <fullName evidence="1">DUF7449 domain-containing protein</fullName>
    </recommendedName>
</protein>
<gene>
    <name evidence="2" type="primary">ORF128</name>
</gene>
<dbReference type="EMBL" id="LN610576">
    <property type="protein sequence ID" value="CEF89618.1"/>
    <property type="molecule type" value="Genomic_DNA"/>
</dbReference>
<name>A0A0A1IUK5_9CAUD</name>
<sequence length="99" mass="11627">MQKALCNQRDLYAAYNRGEYDRVAVDLNRYFPIERDNQWEDGDANLRRRTYLVKHSKGVARWHTLYRNGQVHGVGVIFDVKPDEPWQYLQRKAGSSPSA</sequence>
<feature type="domain" description="DUF7449" evidence="1">
    <location>
        <begin position="2"/>
        <end position="89"/>
    </location>
</feature>
<dbReference type="Proteomes" id="UP000030225">
    <property type="component" value="Segment"/>
</dbReference>